<accession>A0A1M7L7W6</accession>
<keyword evidence="2" id="KW-1185">Reference proteome</keyword>
<dbReference type="PROSITE" id="PS51257">
    <property type="entry name" value="PROKAR_LIPOPROTEIN"/>
    <property type="match status" value="1"/>
</dbReference>
<name>A0A1M7L7W6_9FLAO</name>
<protein>
    <recommendedName>
        <fullName evidence="3">Peptidase MA superfamily protein</fullName>
    </recommendedName>
</protein>
<organism evidence="1 2">
    <name type="scientific">Flavobacterium xanthum</name>
    <dbReference type="NCBI Taxonomy" id="69322"/>
    <lineage>
        <taxon>Bacteria</taxon>
        <taxon>Pseudomonadati</taxon>
        <taxon>Bacteroidota</taxon>
        <taxon>Flavobacteriia</taxon>
        <taxon>Flavobacteriales</taxon>
        <taxon>Flavobacteriaceae</taxon>
        <taxon>Flavobacterium</taxon>
    </lineage>
</organism>
<dbReference type="EMBL" id="FRBU01000063">
    <property type="protein sequence ID" value="SHM73601.1"/>
    <property type="molecule type" value="Genomic_DNA"/>
</dbReference>
<dbReference type="OrthoDB" id="788362at2"/>
<dbReference type="STRING" id="69322.SAMN05443669_106311"/>
<evidence type="ECO:0000313" key="2">
    <source>
        <dbReference type="Proteomes" id="UP000184260"/>
    </source>
</evidence>
<dbReference type="AlphaFoldDB" id="A0A1M7L7W6"/>
<evidence type="ECO:0008006" key="3">
    <source>
        <dbReference type="Google" id="ProtNLM"/>
    </source>
</evidence>
<proteinExistence type="predicted"/>
<sequence length="365" mass="43035">MKLLFLIFIGWSSSCYSQEKNNFFLNYTLKKNNSTAVLDKFYEFINLPLNNSDNSTLWVESKFFKHPETDILDIIKNAKNHKITILAINSIDDKRSLVKIAWIKSSYDYGNLYAIYNFIAIKNNNKILFENVLDFNVKDFKIFNVNEITYVTYDGYVFNHNNAKKMVNFNEKMSLFFERETINFTYFLCRDMNHFKRIRGFDFDNMVVDQNQIGGETFPADNIIFAGNNSEFYPHEVVHLYTFKYFSKIHKIIDEGIATYFGGSKGVEFKDHIKKLKNHLNDNELNVYEKLFKESEQYVLDDTTSLWYTIGTLLCDLSLKKYGKEALLELMNSGKTDEELLLSIEKIFKIKRENFDGFIKNELKN</sequence>
<reference evidence="2" key="1">
    <citation type="submission" date="2016-11" db="EMBL/GenBank/DDBJ databases">
        <authorList>
            <person name="Varghese N."/>
            <person name="Submissions S."/>
        </authorList>
    </citation>
    <scope>NUCLEOTIDE SEQUENCE [LARGE SCALE GENOMIC DNA]</scope>
    <source>
        <strain evidence="2">DSM 3661</strain>
    </source>
</reference>
<evidence type="ECO:0000313" key="1">
    <source>
        <dbReference type="EMBL" id="SHM73601.1"/>
    </source>
</evidence>
<gene>
    <name evidence="1" type="ORF">SAMN05443669_106311</name>
</gene>
<dbReference type="RefSeq" id="WP_073355632.1">
    <property type="nucleotide sequence ID" value="NZ_FRBU01000063.1"/>
</dbReference>
<dbReference type="Proteomes" id="UP000184260">
    <property type="component" value="Unassembled WGS sequence"/>
</dbReference>